<protein>
    <submittedName>
        <fullName evidence="6">Uncharacterized protein</fullName>
    </submittedName>
</protein>
<evidence type="ECO:0000256" key="2">
    <source>
        <dbReference type="ARBA" id="ARBA00022630"/>
    </source>
</evidence>
<name>A0A0C3GR18_OIDMZ</name>
<dbReference type="OrthoDB" id="74360at2759"/>
<dbReference type="GO" id="GO:0050661">
    <property type="term" value="F:NADP binding"/>
    <property type="evidence" value="ECO:0007669"/>
    <property type="project" value="InterPro"/>
</dbReference>
<dbReference type="EMBL" id="KN832893">
    <property type="protein sequence ID" value="KIM93784.1"/>
    <property type="molecule type" value="Genomic_DNA"/>
</dbReference>
<dbReference type="InterPro" id="IPR051209">
    <property type="entry name" value="FAD-bind_Monooxygenase_sf"/>
</dbReference>
<dbReference type="InterPro" id="IPR020946">
    <property type="entry name" value="Flavin_mOase-like"/>
</dbReference>
<comment type="similarity">
    <text evidence="1">Belongs to the FAD-binding monooxygenase family.</text>
</comment>
<evidence type="ECO:0000313" key="7">
    <source>
        <dbReference type="Proteomes" id="UP000054321"/>
    </source>
</evidence>
<evidence type="ECO:0000256" key="3">
    <source>
        <dbReference type="ARBA" id="ARBA00022827"/>
    </source>
</evidence>
<dbReference type="STRING" id="913774.A0A0C3GR18"/>
<dbReference type="PANTHER" id="PTHR42877">
    <property type="entry name" value="L-ORNITHINE N(5)-MONOOXYGENASE-RELATED"/>
    <property type="match status" value="1"/>
</dbReference>
<dbReference type="InterPro" id="IPR036188">
    <property type="entry name" value="FAD/NAD-bd_sf"/>
</dbReference>
<evidence type="ECO:0000256" key="4">
    <source>
        <dbReference type="ARBA" id="ARBA00023002"/>
    </source>
</evidence>
<dbReference type="Proteomes" id="UP000054321">
    <property type="component" value="Unassembled WGS sequence"/>
</dbReference>
<dbReference type="Pfam" id="PF00743">
    <property type="entry name" value="FMO-like"/>
    <property type="match status" value="1"/>
</dbReference>
<dbReference type="Gene3D" id="3.50.50.60">
    <property type="entry name" value="FAD/NAD(P)-binding domain"/>
    <property type="match status" value="2"/>
</dbReference>
<dbReference type="InParanoid" id="A0A0C3GR18"/>
<keyword evidence="4" id="KW-0560">Oxidoreductase</keyword>
<dbReference type="GO" id="GO:0004499">
    <property type="term" value="F:N,N-dimethylaniline monooxygenase activity"/>
    <property type="evidence" value="ECO:0007669"/>
    <property type="project" value="InterPro"/>
</dbReference>
<evidence type="ECO:0000256" key="1">
    <source>
        <dbReference type="ARBA" id="ARBA00010139"/>
    </source>
</evidence>
<dbReference type="PANTHER" id="PTHR42877:SF8">
    <property type="entry name" value="MONOOXYGENASE"/>
    <property type="match status" value="1"/>
</dbReference>
<evidence type="ECO:0000313" key="6">
    <source>
        <dbReference type="EMBL" id="KIM93784.1"/>
    </source>
</evidence>
<reference evidence="7" key="2">
    <citation type="submission" date="2015-01" db="EMBL/GenBank/DDBJ databases">
        <title>Evolutionary Origins and Diversification of the Mycorrhizal Mutualists.</title>
        <authorList>
            <consortium name="DOE Joint Genome Institute"/>
            <consortium name="Mycorrhizal Genomics Consortium"/>
            <person name="Kohler A."/>
            <person name="Kuo A."/>
            <person name="Nagy L.G."/>
            <person name="Floudas D."/>
            <person name="Copeland A."/>
            <person name="Barry K.W."/>
            <person name="Cichocki N."/>
            <person name="Veneault-Fourrey C."/>
            <person name="LaButti K."/>
            <person name="Lindquist E.A."/>
            <person name="Lipzen A."/>
            <person name="Lundell T."/>
            <person name="Morin E."/>
            <person name="Murat C."/>
            <person name="Riley R."/>
            <person name="Ohm R."/>
            <person name="Sun H."/>
            <person name="Tunlid A."/>
            <person name="Henrissat B."/>
            <person name="Grigoriev I.V."/>
            <person name="Hibbett D.S."/>
            <person name="Martin F."/>
        </authorList>
    </citation>
    <scope>NUCLEOTIDE SEQUENCE [LARGE SCALE GENOMIC DNA]</scope>
    <source>
        <strain evidence="7">Zn</strain>
    </source>
</reference>
<gene>
    <name evidence="6" type="ORF">OIDMADRAFT_61418</name>
</gene>
<feature type="compositionally biased region" description="Basic and acidic residues" evidence="5">
    <location>
        <begin position="225"/>
        <end position="242"/>
    </location>
</feature>
<keyword evidence="2" id="KW-0285">Flavoprotein</keyword>
<feature type="region of interest" description="Disordered" evidence="5">
    <location>
        <begin position="219"/>
        <end position="242"/>
    </location>
</feature>
<keyword evidence="3" id="KW-0274">FAD</keyword>
<dbReference type="GO" id="GO:0050660">
    <property type="term" value="F:flavin adenine dinucleotide binding"/>
    <property type="evidence" value="ECO:0007669"/>
    <property type="project" value="InterPro"/>
</dbReference>
<accession>A0A0C3GR18</accession>
<organism evidence="6 7">
    <name type="scientific">Oidiodendron maius (strain Zn)</name>
    <dbReference type="NCBI Taxonomy" id="913774"/>
    <lineage>
        <taxon>Eukaryota</taxon>
        <taxon>Fungi</taxon>
        <taxon>Dikarya</taxon>
        <taxon>Ascomycota</taxon>
        <taxon>Pezizomycotina</taxon>
        <taxon>Leotiomycetes</taxon>
        <taxon>Leotiomycetes incertae sedis</taxon>
        <taxon>Myxotrichaceae</taxon>
        <taxon>Oidiodendron</taxon>
    </lineage>
</organism>
<dbReference type="SUPFAM" id="SSF51905">
    <property type="entry name" value="FAD/NAD(P)-binding domain"/>
    <property type="match status" value="3"/>
</dbReference>
<reference evidence="6 7" key="1">
    <citation type="submission" date="2014-04" db="EMBL/GenBank/DDBJ databases">
        <authorList>
            <consortium name="DOE Joint Genome Institute"/>
            <person name="Kuo A."/>
            <person name="Martino E."/>
            <person name="Perotto S."/>
            <person name="Kohler A."/>
            <person name="Nagy L.G."/>
            <person name="Floudas D."/>
            <person name="Copeland A."/>
            <person name="Barry K.W."/>
            <person name="Cichocki N."/>
            <person name="Veneault-Fourrey C."/>
            <person name="LaButti K."/>
            <person name="Lindquist E.A."/>
            <person name="Lipzen A."/>
            <person name="Lundell T."/>
            <person name="Morin E."/>
            <person name="Murat C."/>
            <person name="Sun H."/>
            <person name="Tunlid A."/>
            <person name="Henrissat B."/>
            <person name="Grigoriev I.V."/>
            <person name="Hibbett D.S."/>
            <person name="Martin F."/>
            <person name="Nordberg H.P."/>
            <person name="Cantor M.N."/>
            <person name="Hua S.X."/>
        </authorList>
    </citation>
    <scope>NUCLEOTIDE SEQUENCE [LARGE SCALE GENOMIC DNA]</scope>
    <source>
        <strain evidence="6 7">Zn</strain>
    </source>
</reference>
<dbReference type="AlphaFoldDB" id="A0A0C3GR18"/>
<proteinExistence type="inferred from homology"/>
<dbReference type="HOGENOM" id="CLU_006937_6_3_1"/>
<sequence>MPGAILRGGVKRLRCIIIGAGVSGILMAHRLSTELRNEVEFQIFEKNLDLGGTWLENQYPGCACDVPSHVYQFSFAPNPYWSSYYAKSSEIQNYLRAVCTHFNLSKHISYNAPVISAIWNQDKAIWQVSVQGKGDFEADILVNAGGILNNPQMPVVKNLCSFRGHFLHTAAWDDRVELTGKNIVLIGAGASAVQLLPQIQPLAKHIDVFIRTPSWISPPAGAPKSGERNHTYTREEKERFRDDPSFSLSTRKEMEGMFNMMYKVFFKGTKEQEDVREKFATRMRELIPDPELQKKLIPSFDVGCRRINPGEEYLVSLQKENVEPVFDPITEVVHDGIVSKGRKHQADVIIAATGFNTSFCPRFPIIGSNDVNLQDIWSSNPTSYFGIGVSGFPNYLTFLGPNTPISNGSLMGPLEATADYFTRLIRKFHSQKAKSFDVRPEVQRDFDQHTQEFMKDMVWTGTCRSWFKRSSDGKVTALWPGSSLHYIGTLAENRWEDYNWVFPRNRFAYWDGGFSQTEREAMLGEGVDADGQKFPNDHTAGGLADFSFYLRSAPPLPLEALIKASLNGKPVVNGKSEEATKGLSLTDVAAFSV</sequence>
<keyword evidence="7" id="KW-1185">Reference proteome</keyword>
<evidence type="ECO:0000256" key="5">
    <source>
        <dbReference type="SAM" id="MobiDB-lite"/>
    </source>
</evidence>